<reference evidence="3" key="1">
    <citation type="submission" date="2014-09" db="EMBL/GenBank/DDBJ databases">
        <authorList>
            <person name="Mudge J."/>
            <person name="Ramaraj T."/>
            <person name="Lindquist I.E."/>
            <person name="Bharti A.K."/>
            <person name="Sundararajan A."/>
            <person name="Cameron C.T."/>
            <person name="Woodward J.E."/>
            <person name="May G.D."/>
            <person name="Brubaker C."/>
            <person name="Broadhvest J."/>
            <person name="Wilkins T.A."/>
        </authorList>
    </citation>
    <scope>NUCLEOTIDE SEQUENCE</scope>
    <source>
        <strain evidence="3">cv. AKA8401</strain>
    </source>
</reference>
<accession>A0A0B0MAU1</accession>
<sequence length="74" mass="8695">MLVFILLYPFYSLVMARLAIIVQSERQKRIGLTLTVWLQMFTIASWFLVMLGGVSSLYTYKAMIRSYILDFYAQ</sequence>
<keyword evidence="1" id="KW-0812">Transmembrane</keyword>
<dbReference type="Proteomes" id="UP000032142">
    <property type="component" value="Unassembled WGS sequence"/>
</dbReference>
<proteinExistence type="predicted"/>
<comment type="caution">
    <text evidence="2">The sequence shown here is derived from an EMBL/GenBank/DDBJ whole genome shotgun (WGS) entry which is preliminary data.</text>
</comment>
<gene>
    <name evidence="2" type="ORF">F383_16032</name>
</gene>
<evidence type="ECO:0000313" key="2">
    <source>
        <dbReference type="EMBL" id="KHF97824.1"/>
    </source>
</evidence>
<keyword evidence="1" id="KW-1133">Transmembrane helix</keyword>
<keyword evidence="3" id="KW-1185">Reference proteome</keyword>
<organism evidence="2 3">
    <name type="scientific">Gossypium arboreum</name>
    <name type="common">Tree cotton</name>
    <name type="synonym">Gossypium nanking</name>
    <dbReference type="NCBI Taxonomy" id="29729"/>
    <lineage>
        <taxon>Eukaryota</taxon>
        <taxon>Viridiplantae</taxon>
        <taxon>Streptophyta</taxon>
        <taxon>Embryophyta</taxon>
        <taxon>Tracheophyta</taxon>
        <taxon>Spermatophyta</taxon>
        <taxon>Magnoliopsida</taxon>
        <taxon>eudicotyledons</taxon>
        <taxon>Gunneridae</taxon>
        <taxon>Pentapetalae</taxon>
        <taxon>rosids</taxon>
        <taxon>malvids</taxon>
        <taxon>Malvales</taxon>
        <taxon>Malvaceae</taxon>
        <taxon>Malvoideae</taxon>
        <taxon>Gossypium</taxon>
    </lineage>
</organism>
<protein>
    <submittedName>
        <fullName evidence="2">Uncharacterized protein</fullName>
    </submittedName>
</protein>
<evidence type="ECO:0000256" key="1">
    <source>
        <dbReference type="SAM" id="Phobius"/>
    </source>
</evidence>
<dbReference type="AlphaFoldDB" id="A0A0B0MAU1"/>
<feature type="transmembrane region" description="Helical" evidence="1">
    <location>
        <begin position="34"/>
        <end position="58"/>
    </location>
</feature>
<keyword evidence="1" id="KW-0472">Membrane</keyword>
<name>A0A0B0MAU1_GOSAR</name>
<dbReference type="EMBL" id="JRRC01018695">
    <property type="protein sequence ID" value="KHF97824.1"/>
    <property type="molecule type" value="Genomic_DNA"/>
</dbReference>
<evidence type="ECO:0000313" key="3">
    <source>
        <dbReference type="Proteomes" id="UP000032142"/>
    </source>
</evidence>